<feature type="transmembrane region" description="Helical" evidence="2">
    <location>
        <begin position="74"/>
        <end position="94"/>
    </location>
</feature>
<accession>A0A7W9JH61</accession>
<dbReference type="EMBL" id="JACHMW010000001">
    <property type="protein sequence ID" value="MBB5847762.1"/>
    <property type="molecule type" value="Genomic_DNA"/>
</dbReference>
<evidence type="ECO:0000256" key="2">
    <source>
        <dbReference type="SAM" id="Phobius"/>
    </source>
</evidence>
<dbReference type="RefSeq" id="WP_184170220.1">
    <property type="nucleotide sequence ID" value="NZ_BAABAG010000002.1"/>
</dbReference>
<evidence type="ECO:0000313" key="4">
    <source>
        <dbReference type="Proteomes" id="UP000567246"/>
    </source>
</evidence>
<dbReference type="Proteomes" id="UP000567246">
    <property type="component" value="Unassembled WGS sequence"/>
</dbReference>
<feature type="compositionally biased region" description="Low complexity" evidence="1">
    <location>
        <begin position="147"/>
        <end position="164"/>
    </location>
</feature>
<feature type="transmembrane region" description="Helical" evidence="2">
    <location>
        <begin position="43"/>
        <end position="62"/>
    </location>
</feature>
<name>A0A7W9JH61_9MICC</name>
<evidence type="ECO:0000313" key="3">
    <source>
        <dbReference type="EMBL" id="MBB5847762.1"/>
    </source>
</evidence>
<dbReference type="AlphaFoldDB" id="A0A7W9JH61"/>
<protein>
    <submittedName>
        <fullName evidence="3">Uncharacterized protein</fullName>
    </submittedName>
</protein>
<organism evidence="3 4">
    <name type="scientific">Micrococcus endophyticus</name>
    <dbReference type="NCBI Taxonomy" id="455343"/>
    <lineage>
        <taxon>Bacteria</taxon>
        <taxon>Bacillati</taxon>
        <taxon>Actinomycetota</taxon>
        <taxon>Actinomycetes</taxon>
        <taxon>Micrococcales</taxon>
        <taxon>Micrococcaceae</taxon>
        <taxon>Micrococcus</taxon>
    </lineage>
</organism>
<comment type="caution">
    <text evidence="3">The sequence shown here is derived from an EMBL/GenBank/DDBJ whole genome shotgun (WGS) entry which is preliminary data.</text>
</comment>
<evidence type="ECO:0000256" key="1">
    <source>
        <dbReference type="SAM" id="MobiDB-lite"/>
    </source>
</evidence>
<gene>
    <name evidence="3" type="ORF">HDA33_000326</name>
</gene>
<reference evidence="3 4" key="1">
    <citation type="submission" date="2020-08" db="EMBL/GenBank/DDBJ databases">
        <title>Sequencing the genomes of 1000 actinobacteria strains.</title>
        <authorList>
            <person name="Klenk H.-P."/>
        </authorList>
    </citation>
    <scope>NUCLEOTIDE SEQUENCE [LARGE SCALE GENOMIC DNA]</scope>
    <source>
        <strain evidence="3 4">DSM 17945</strain>
    </source>
</reference>
<proteinExistence type="predicted"/>
<feature type="transmembrane region" description="Helical" evidence="2">
    <location>
        <begin position="12"/>
        <end position="31"/>
    </location>
</feature>
<feature type="transmembrane region" description="Helical" evidence="2">
    <location>
        <begin position="106"/>
        <end position="134"/>
    </location>
</feature>
<sequence length="188" mass="19453">MPDRPRRRARPADLVGGALLGVVAGALGTAVHLTLSPLPGGWTLPWGAVLALVLVGSTQRWWMVRRAGRGGRALPAGAAVVAGAFTAVLALHRLPVHDALGVSWTAGLWAAAPGAVVASVAWNVGQPVLGLVLLAAGRRLDRRLAEAADGATRPRRATVTARETGPGERVPWTAAPQPRAQREVDGQP</sequence>
<keyword evidence="2" id="KW-0812">Transmembrane</keyword>
<keyword evidence="2" id="KW-0472">Membrane</keyword>
<keyword evidence="2" id="KW-1133">Transmembrane helix</keyword>
<feature type="region of interest" description="Disordered" evidence="1">
    <location>
        <begin position="147"/>
        <end position="188"/>
    </location>
</feature>
<keyword evidence="4" id="KW-1185">Reference proteome</keyword>